<evidence type="ECO:0000313" key="2">
    <source>
        <dbReference type="Proteomes" id="UP001212841"/>
    </source>
</evidence>
<dbReference type="AlphaFoldDB" id="A0AAD5SBE3"/>
<reference evidence="1" key="1">
    <citation type="submission" date="2020-05" db="EMBL/GenBank/DDBJ databases">
        <title>Phylogenomic resolution of chytrid fungi.</title>
        <authorList>
            <person name="Stajich J.E."/>
            <person name="Amses K."/>
            <person name="Simmons R."/>
            <person name="Seto K."/>
            <person name="Myers J."/>
            <person name="Bonds A."/>
            <person name="Quandt C.A."/>
            <person name="Barry K."/>
            <person name="Liu P."/>
            <person name="Grigoriev I."/>
            <person name="Longcore J.E."/>
            <person name="James T.Y."/>
        </authorList>
    </citation>
    <scope>NUCLEOTIDE SEQUENCE</scope>
    <source>
        <strain evidence="1">JEL0318</strain>
    </source>
</reference>
<gene>
    <name evidence="1" type="ORF">HK097_008819</name>
</gene>
<dbReference type="EMBL" id="JADGJD010000541">
    <property type="protein sequence ID" value="KAJ3050210.1"/>
    <property type="molecule type" value="Genomic_DNA"/>
</dbReference>
<evidence type="ECO:0000313" key="1">
    <source>
        <dbReference type="EMBL" id="KAJ3050210.1"/>
    </source>
</evidence>
<keyword evidence="2" id="KW-1185">Reference proteome</keyword>
<name>A0AAD5SBE3_9FUNG</name>
<organism evidence="1 2">
    <name type="scientific">Rhizophlyctis rosea</name>
    <dbReference type="NCBI Taxonomy" id="64517"/>
    <lineage>
        <taxon>Eukaryota</taxon>
        <taxon>Fungi</taxon>
        <taxon>Fungi incertae sedis</taxon>
        <taxon>Chytridiomycota</taxon>
        <taxon>Chytridiomycota incertae sedis</taxon>
        <taxon>Chytridiomycetes</taxon>
        <taxon>Rhizophlyctidales</taxon>
        <taxon>Rhizophlyctidaceae</taxon>
        <taxon>Rhizophlyctis</taxon>
    </lineage>
</organism>
<protein>
    <submittedName>
        <fullName evidence="1">Uncharacterized protein</fullName>
    </submittedName>
</protein>
<accession>A0AAD5SBE3</accession>
<comment type="caution">
    <text evidence="1">The sequence shown here is derived from an EMBL/GenBank/DDBJ whole genome shotgun (WGS) entry which is preliminary data.</text>
</comment>
<dbReference type="Proteomes" id="UP001212841">
    <property type="component" value="Unassembled WGS sequence"/>
</dbReference>
<proteinExistence type="predicted"/>
<sequence length="147" mass="15780">MLALSCIALGQAAPNPQGGVILTAGAQPNTKFSTCYVTETHKDGSKGQNLWMLQNGVDMKEWADPPGGGPSTFYPLWGSHADTACDCAAATGGENMTPYFVWDGTTKKCYPKYLPNPVRAWARTGARYYKIPGGGHVVPPVREFNVL</sequence>